<name>A0ACC1IG02_9FUNG</name>
<protein>
    <submittedName>
        <fullName evidence="1">Uncharacterized protein</fullName>
    </submittedName>
</protein>
<evidence type="ECO:0000313" key="2">
    <source>
        <dbReference type="Proteomes" id="UP001150581"/>
    </source>
</evidence>
<dbReference type="EMBL" id="JANBPG010001020">
    <property type="protein sequence ID" value="KAJ1892278.1"/>
    <property type="molecule type" value="Genomic_DNA"/>
</dbReference>
<comment type="caution">
    <text evidence="1">The sequence shown here is derived from an EMBL/GenBank/DDBJ whole genome shotgun (WGS) entry which is preliminary data.</text>
</comment>
<dbReference type="Proteomes" id="UP001150581">
    <property type="component" value="Unassembled WGS sequence"/>
</dbReference>
<evidence type="ECO:0000313" key="1">
    <source>
        <dbReference type="EMBL" id="KAJ1892278.1"/>
    </source>
</evidence>
<reference evidence="1" key="1">
    <citation type="submission" date="2022-07" db="EMBL/GenBank/DDBJ databases">
        <title>Phylogenomic reconstructions and comparative analyses of Kickxellomycotina fungi.</title>
        <authorList>
            <person name="Reynolds N.K."/>
            <person name="Stajich J.E."/>
            <person name="Barry K."/>
            <person name="Grigoriev I.V."/>
            <person name="Crous P."/>
            <person name="Smith M.E."/>
        </authorList>
    </citation>
    <scope>NUCLEOTIDE SEQUENCE</scope>
    <source>
        <strain evidence="1">Benny 63K</strain>
    </source>
</reference>
<sequence length="371" mass="39724">MAGRGSQDFCTADYFEALSSVDRNIRDLIATQQVQPHKRSTIFQLPPFPLSPPTPTLTLTITNEIAAEAEAEEEEEAMVAFLCSGLPHYEGTRPVNYDSLEGHDNRDNSSDSDNGSKAEDEEEVGEWEGGWEPEPEPEPVAAGAGADAAVAALEGWVDFDELRLAVCAALQLTGGCRIGHGPQGRWETEYMLFYDIDTGTAGEEERMAVQMAKPGVSAEAFGSEILTLAYIGEKSALPVPRVLHAELSGTSCGRVGAAYAVVTVVEGEGLAPYWHRWGGKERRQVLDQIALLAVGLSELQLPTIGALVADSNGGGVVVGPVLDRRMGEPGYAGSGPDMGPFATALEFHRAMVYASLGRSQNCRQDRVELEA</sequence>
<feature type="non-terminal residue" evidence="1">
    <location>
        <position position="371"/>
    </location>
</feature>
<gene>
    <name evidence="1" type="ORF">LPJ66_006439</name>
</gene>
<keyword evidence="2" id="KW-1185">Reference proteome</keyword>
<accession>A0ACC1IG02</accession>
<proteinExistence type="predicted"/>
<organism evidence="1 2">
    <name type="scientific">Kickxella alabastrina</name>
    <dbReference type="NCBI Taxonomy" id="61397"/>
    <lineage>
        <taxon>Eukaryota</taxon>
        <taxon>Fungi</taxon>
        <taxon>Fungi incertae sedis</taxon>
        <taxon>Zoopagomycota</taxon>
        <taxon>Kickxellomycotina</taxon>
        <taxon>Kickxellomycetes</taxon>
        <taxon>Kickxellales</taxon>
        <taxon>Kickxellaceae</taxon>
        <taxon>Kickxella</taxon>
    </lineage>
</organism>